<dbReference type="GeneID" id="17289642"/>
<name>L1I9K5_GUITC</name>
<reference evidence="2" key="3">
    <citation type="submission" date="2016-03" db="UniProtKB">
        <authorList>
            <consortium name="EnsemblProtists"/>
        </authorList>
    </citation>
    <scope>IDENTIFICATION</scope>
</reference>
<dbReference type="AlphaFoldDB" id="L1I9K5"/>
<proteinExistence type="predicted"/>
<evidence type="ECO:0000313" key="3">
    <source>
        <dbReference type="Proteomes" id="UP000011087"/>
    </source>
</evidence>
<protein>
    <submittedName>
        <fullName evidence="1 2">Uncharacterized protein</fullName>
    </submittedName>
</protein>
<dbReference type="KEGG" id="gtt:GUITHDRAFT_120890"/>
<dbReference type="EMBL" id="JH993165">
    <property type="protein sequence ID" value="EKX32903.1"/>
    <property type="molecule type" value="Genomic_DNA"/>
</dbReference>
<dbReference type="HOGENOM" id="CLU_1800139_0_0_1"/>
<dbReference type="RefSeq" id="XP_005819883.1">
    <property type="nucleotide sequence ID" value="XM_005819826.1"/>
</dbReference>
<dbReference type="OrthoDB" id="1712432at2759"/>
<dbReference type="EnsemblProtists" id="EKX32903">
    <property type="protein sequence ID" value="EKX32903"/>
    <property type="gene ID" value="GUITHDRAFT_120890"/>
</dbReference>
<dbReference type="PaxDb" id="55529-EKX32903"/>
<accession>L1I9K5</accession>
<evidence type="ECO:0000313" key="1">
    <source>
        <dbReference type="EMBL" id="EKX32903.1"/>
    </source>
</evidence>
<organism evidence="1">
    <name type="scientific">Guillardia theta (strain CCMP2712)</name>
    <name type="common">Cryptophyte</name>
    <dbReference type="NCBI Taxonomy" id="905079"/>
    <lineage>
        <taxon>Eukaryota</taxon>
        <taxon>Cryptophyceae</taxon>
        <taxon>Pyrenomonadales</taxon>
        <taxon>Geminigeraceae</taxon>
        <taxon>Guillardia</taxon>
    </lineage>
</organism>
<reference evidence="1 3" key="1">
    <citation type="journal article" date="2012" name="Nature">
        <title>Algal genomes reveal evolutionary mosaicism and the fate of nucleomorphs.</title>
        <authorList>
            <consortium name="DOE Joint Genome Institute"/>
            <person name="Curtis B.A."/>
            <person name="Tanifuji G."/>
            <person name="Burki F."/>
            <person name="Gruber A."/>
            <person name="Irimia M."/>
            <person name="Maruyama S."/>
            <person name="Arias M.C."/>
            <person name="Ball S.G."/>
            <person name="Gile G.H."/>
            <person name="Hirakawa Y."/>
            <person name="Hopkins J.F."/>
            <person name="Kuo A."/>
            <person name="Rensing S.A."/>
            <person name="Schmutz J."/>
            <person name="Symeonidi A."/>
            <person name="Elias M."/>
            <person name="Eveleigh R.J."/>
            <person name="Herman E.K."/>
            <person name="Klute M.J."/>
            <person name="Nakayama T."/>
            <person name="Obornik M."/>
            <person name="Reyes-Prieto A."/>
            <person name="Armbrust E.V."/>
            <person name="Aves S.J."/>
            <person name="Beiko R.G."/>
            <person name="Coutinho P."/>
            <person name="Dacks J.B."/>
            <person name="Durnford D.G."/>
            <person name="Fast N.M."/>
            <person name="Green B.R."/>
            <person name="Grisdale C.J."/>
            <person name="Hempel F."/>
            <person name="Henrissat B."/>
            <person name="Hoppner M.P."/>
            <person name="Ishida K."/>
            <person name="Kim E."/>
            <person name="Koreny L."/>
            <person name="Kroth P.G."/>
            <person name="Liu Y."/>
            <person name="Malik S.B."/>
            <person name="Maier U.G."/>
            <person name="McRose D."/>
            <person name="Mock T."/>
            <person name="Neilson J.A."/>
            <person name="Onodera N.T."/>
            <person name="Poole A.M."/>
            <person name="Pritham E.J."/>
            <person name="Richards T.A."/>
            <person name="Rocap G."/>
            <person name="Roy S.W."/>
            <person name="Sarai C."/>
            <person name="Schaack S."/>
            <person name="Shirato S."/>
            <person name="Slamovits C.H."/>
            <person name="Spencer D.F."/>
            <person name="Suzuki S."/>
            <person name="Worden A.Z."/>
            <person name="Zauner S."/>
            <person name="Barry K."/>
            <person name="Bell C."/>
            <person name="Bharti A.K."/>
            <person name="Crow J.A."/>
            <person name="Grimwood J."/>
            <person name="Kramer R."/>
            <person name="Lindquist E."/>
            <person name="Lucas S."/>
            <person name="Salamov A."/>
            <person name="McFadden G.I."/>
            <person name="Lane C.E."/>
            <person name="Keeling P.J."/>
            <person name="Gray M.W."/>
            <person name="Grigoriev I.V."/>
            <person name="Archibald J.M."/>
        </authorList>
    </citation>
    <scope>NUCLEOTIDE SEQUENCE</scope>
    <source>
        <strain evidence="1 3">CCMP2712</strain>
    </source>
</reference>
<evidence type="ECO:0000313" key="2">
    <source>
        <dbReference type="EnsemblProtists" id="EKX32903"/>
    </source>
</evidence>
<sequence>MHDLTDMLDPFVDDREQSLVYLESEQVILTRLIKSRTFGLKHAVFPRCMFVNGQWYDGGVVNNFKGKRAECEGSGGVLPLMIQNNWIVGIENKVRRAKRWGHWFVRNESTGSCGSEAGLRQLLDRMVESVRNGVPELIAGSQSV</sequence>
<reference evidence="3" key="2">
    <citation type="submission" date="2012-11" db="EMBL/GenBank/DDBJ databases">
        <authorList>
            <person name="Kuo A."/>
            <person name="Curtis B.A."/>
            <person name="Tanifuji G."/>
            <person name="Burki F."/>
            <person name="Gruber A."/>
            <person name="Irimia M."/>
            <person name="Maruyama S."/>
            <person name="Arias M.C."/>
            <person name="Ball S.G."/>
            <person name="Gile G.H."/>
            <person name="Hirakawa Y."/>
            <person name="Hopkins J.F."/>
            <person name="Rensing S.A."/>
            <person name="Schmutz J."/>
            <person name="Symeonidi A."/>
            <person name="Elias M."/>
            <person name="Eveleigh R.J."/>
            <person name="Herman E.K."/>
            <person name="Klute M.J."/>
            <person name="Nakayama T."/>
            <person name="Obornik M."/>
            <person name="Reyes-Prieto A."/>
            <person name="Armbrust E.V."/>
            <person name="Aves S.J."/>
            <person name="Beiko R.G."/>
            <person name="Coutinho P."/>
            <person name="Dacks J.B."/>
            <person name="Durnford D.G."/>
            <person name="Fast N.M."/>
            <person name="Green B.R."/>
            <person name="Grisdale C."/>
            <person name="Hempe F."/>
            <person name="Henrissat B."/>
            <person name="Hoppner M.P."/>
            <person name="Ishida K.-I."/>
            <person name="Kim E."/>
            <person name="Koreny L."/>
            <person name="Kroth P.G."/>
            <person name="Liu Y."/>
            <person name="Malik S.-B."/>
            <person name="Maier U.G."/>
            <person name="McRose D."/>
            <person name="Mock T."/>
            <person name="Neilson J.A."/>
            <person name="Onodera N.T."/>
            <person name="Poole A.M."/>
            <person name="Pritham E.J."/>
            <person name="Richards T.A."/>
            <person name="Rocap G."/>
            <person name="Roy S.W."/>
            <person name="Sarai C."/>
            <person name="Schaack S."/>
            <person name="Shirato S."/>
            <person name="Slamovits C.H."/>
            <person name="Spencer D.F."/>
            <person name="Suzuki S."/>
            <person name="Worden A.Z."/>
            <person name="Zauner S."/>
            <person name="Barry K."/>
            <person name="Bell C."/>
            <person name="Bharti A.K."/>
            <person name="Crow J.A."/>
            <person name="Grimwood J."/>
            <person name="Kramer R."/>
            <person name="Lindquist E."/>
            <person name="Lucas S."/>
            <person name="Salamov A."/>
            <person name="McFadden G.I."/>
            <person name="Lane C.E."/>
            <person name="Keeling P.J."/>
            <person name="Gray M.W."/>
            <person name="Grigoriev I.V."/>
            <person name="Archibald J.M."/>
        </authorList>
    </citation>
    <scope>NUCLEOTIDE SEQUENCE</scope>
    <source>
        <strain evidence="3">CCMP2712</strain>
    </source>
</reference>
<keyword evidence="3" id="KW-1185">Reference proteome</keyword>
<dbReference type="Proteomes" id="UP000011087">
    <property type="component" value="Unassembled WGS sequence"/>
</dbReference>
<gene>
    <name evidence="1" type="ORF">GUITHDRAFT_120890</name>
</gene>